<feature type="region of interest" description="Disordered" evidence="1">
    <location>
        <begin position="1"/>
        <end position="78"/>
    </location>
</feature>
<gene>
    <name evidence="2" type="ORF">Aple_093620</name>
</gene>
<protein>
    <submittedName>
        <fullName evidence="2">Uncharacterized protein</fullName>
    </submittedName>
</protein>
<dbReference type="Proteomes" id="UP000377595">
    <property type="component" value="Unassembled WGS sequence"/>
</dbReference>
<dbReference type="EMBL" id="BLAF01000087">
    <property type="protein sequence ID" value="GES26463.1"/>
    <property type="molecule type" value="Genomic_DNA"/>
</dbReference>
<comment type="caution">
    <text evidence="2">The sequence shown here is derived from an EMBL/GenBank/DDBJ whole genome shotgun (WGS) entry which is preliminary data.</text>
</comment>
<evidence type="ECO:0000313" key="3">
    <source>
        <dbReference type="Proteomes" id="UP000377595"/>
    </source>
</evidence>
<feature type="compositionally biased region" description="Polar residues" evidence="1">
    <location>
        <begin position="55"/>
        <end position="65"/>
    </location>
</feature>
<evidence type="ECO:0000256" key="1">
    <source>
        <dbReference type="SAM" id="MobiDB-lite"/>
    </source>
</evidence>
<name>A0A5M3Y3C6_9ACTN</name>
<evidence type="ECO:0000313" key="2">
    <source>
        <dbReference type="EMBL" id="GES26463.1"/>
    </source>
</evidence>
<organism evidence="2 3">
    <name type="scientific">Acrocarpospora pleiomorpha</name>
    <dbReference type="NCBI Taxonomy" id="90975"/>
    <lineage>
        <taxon>Bacteria</taxon>
        <taxon>Bacillati</taxon>
        <taxon>Actinomycetota</taxon>
        <taxon>Actinomycetes</taxon>
        <taxon>Streptosporangiales</taxon>
        <taxon>Streptosporangiaceae</taxon>
        <taxon>Acrocarpospora</taxon>
    </lineage>
</organism>
<keyword evidence="3" id="KW-1185">Reference proteome</keyword>
<feature type="compositionally biased region" description="Low complexity" evidence="1">
    <location>
        <begin position="66"/>
        <end position="78"/>
    </location>
</feature>
<reference evidence="2 3" key="1">
    <citation type="submission" date="2019-10" db="EMBL/GenBank/DDBJ databases">
        <title>Whole genome shotgun sequence of Acrocarpospora pleiomorpha NBRC 16267.</title>
        <authorList>
            <person name="Ichikawa N."/>
            <person name="Kimura A."/>
            <person name="Kitahashi Y."/>
            <person name="Komaki H."/>
            <person name="Oguchi A."/>
        </authorList>
    </citation>
    <scope>NUCLEOTIDE SEQUENCE [LARGE SCALE GENOMIC DNA]</scope>
    <source>
        <strain evidence="2 3">NBRC 16267</strain>
    </source>
</reference>
<dbReference type="AlphaFoldDB" id="A0A5M3Y3C6"/>
<proteinExistence type="predicted"/>
<sequence length="99" mass="9213">MVPAAIAPNPGSTRGAASNPGPAQEVASDSCMASTSAAPDPAPGTASDLGLVRGVTSNPGMTLTSAASNPGPGPAARAAAFGCGGCVPRSASCAPAPRP</sequence>
<accession>A0A5M3Y3C6</accession>